<evidence type="ECO:0000313" key="4">
    <source>
        <dbReference type="Proteomes" id="UP000541444"/>
    </source>
</evidence>
<feature type="compositionally biased region" description="Basic and acidic residues" evidence="1">
    <location>
        <begin position="1"/>
        <end position="10"/>
    </location>
</feature>
<evidence type="ECO:0000313" key="3">
    <source>
        <dbReference type="EMBL" id="KAF6141516.1"/>
    </source>
</evidence>
<feature type="region of interest" description="Disordered" evidence="1">
    <location>
        <begin position="307"/>
        <end position="330"/>
    </location>
</feature>
<feature type="compositionally biased region" description="Acidic residues" evidence="1">
    <location>
        <begin position="141"/>
        <end position="159"/>
    </location>
</feature>
<name>A0A7J7LFT8_9MAGN</name>
<dbReference type="Proteomes" id="UP000541444">
    <property type="component" value="Unassembled WGS sequence"/>
</dbReference>
<dbReference type="EMBL" id="JACGCM010002321">
    <property type="protein sequence ID" value="KAF6141516.1"/>
    <property type="molecule type" value="Genomic_DNA"/>
</dbReference>
<evidence type="ECO:0000259" key="2">
    <source>
        <dbReference type="Pfam" id="PF14111"/>
    </source>
</evidence>
<feature type="compositionally biased region" description="Low complexity" evidence="1">
    <location>
        <begin position="361"/>
        <end position="371"/>
    </location>
</feature>
<dbReference type="InterPro" id="IPR025558">
    <property type="entry name" value="DUF4283"/>
</dbReference>
<dbReference type="OrthoDB" id="1750790at2759"/>
<feature type="region of interest" description="Disordered" evidence="1">
    <location>
        <begin position="1"/>
        <end position="22"/>
    </location>
</feature>
<gene>
    <name evidence="3" type="ORF">GIB67_012278</name>
</gene>
<sequence>MARGHGDRSFDPNLSTKPPLDQEMGTLLSTQDFSTQLPKYNSMTDIVIQYKDAQYTLLDLHSLSIGERVQKADGKVSQEMMEFARMMLSSKLDCASKGPREQFHLAIRDKSKGIPSNEMKQHKQHHSTFHDHQLAIKADGNDGEETEDGREDQGEEESSVDGSQNECTSLLEEISTNEKGTLKAKIRSTDFLDKIKECEEFVVGYFVSKRFDFNYVKDAVSKVWKTKADFEMKLQNNNLFLFKFDNSDDKEKVLELGAWITNSEQNGTEEGWSLPKGGKHKGKNCVEISSSQTTTFGGDFDILKGLNNEDNTKADQNNLEEESMTSCEEASDAQIRGKICNSNVSTIQAKEKRTVNFSARTTNKNNTNINNFEKVQARQEQPRPLSIHSCSNGRGNNPKEDQPGNPSPGKNYPRNSFVMQGTQGQHNKHTRERQQAGNTNSKDARLLETRTNNLQAH</sequence>
<protein>
    <recommendedName>
        <fullName evidence="2">DUF4283 domain-containing protein</fullName>
    </recommendedName>
</protein>
<feature type="compositionally biased region" description="Polar residues" evidence="1">
    <location>
        <begin position="413"/>
        <end position="425"/>
    </location>
</feature>
<accession>A0A7J7LFT8</accession>
<keyword evidence="4" id="KW-1185">Reference proteome</keyword>
<feature type="region of interest" description="Disordered" evidence="1">
    <location>
        <begin position="359"/>
        <end position="457"/>
    </location>
</feature>
<proteinExistence type="predicted"/>
<dbReference type="AlphaFoldDB" id="A0A7J7LFT8"/>
<reference evidence="3 4" key="1">
    <citation type="journal article" date="2020" name="IScience">
        <title>Genome Sequencing of the Endangered Kingdonia uniflora (Circaeasteraceae, Ranunculales) Reveals Potential Mechanisms of Evolutionary Specialization.</title>
        <authorList>
            <person name="Sun Y."/>
            <person name="Deng T."/>
            <person name="Zhang A."/>
            <person name="Moore M.J."/>
            <person name="Landis J.B."/>
            <person name="Lin N."/>
            <person name="Zhang H."/>
            <person name="Zhang X."/>
            <person name="Huang J."/>
            <person name="Zhang X."/>
            <person name="Sun H."/>
            <person name="Wang H."/>
        </authorList>
    </citation>
    <scope>NUCLEOTIDE SEQUENCE [LARGE SCALE GENOMIC DNA]</scope>
    <source>
        <strain evidence="3">TB1705</strain>
        <tissue evidence="3">Leaf</tissue>
    </source>
</reference>
<comment type="caution">
    <text evidence="3">The sequence shown here is derived from an EMBL/GenBank/DDBJ whole genome shotgun (WGS) entry which is preliminary data.</text>
</comment>
<feature type="region of interest" description="Disordered" evidence="1">
    <location>
        <begin position="139"/>
        <end position="166"/>
    </location>
</feature>
<evidence type="ECO:0000256" key="1">
    <source>
        <dbReference type="SAM" id="MobiDB-lite"/>
    </source>
</evidence>
<dbReference type="Pfam" id="PF14111">
    <property type="entry name" value="DUF4283"/>
    <property type="match status" value="1"/>
</dbReference>
<organism evidence="3 4">
    <name type="scientific">Kingdonia uniflora</name>
    <dbReference type="NCBI Taxonomy" id="39325"/>
    <lineage>
        <taxon>Eukaryota</taxon>
        <taxon>Viridiplantae</taxon>
        <taxon>Streptophyta</taxon>
        <taxon>Embryophyta</taxon>
        <taxon>Tracheophyta</taxon>
        <taxon>Spermatophyta</taxon>
        <taxon>Magnoliopsida</taxon>
        <taxon>Ranunculales</taxon>
        <taxon>Circaeasteraceae</taxon>
        <taxon>Kingdonia</taxon>
    </lineage>
</organism>
<feature type="domain" description="DUF4283" evidence="2">
    <location>
        <begin position="196"/>
        <end position="262"/>
    </location>
</feature>